<protein>
    <recommendedName>
        <fullName evidence="3">C2H2-type domain-containing protein</fullName>
    </recommendedName>
</protein>
<reference evidence="4" key="1">
    <citation type="submission" date="2021-05" db="EMBL/GenBank/DDBJ databases">
        <authorList>
            <person name="Stam R."/>
        </authorList>
    </citation>
    <scope>NUCLEOTIDE SEQUENCE</scope>
    <source>
        <strain evidence="4">CS162</strain>
    </source>
</reference>
<keyword evidence="5" id="KW-1185">Reference proteome</keyword>
<organism evidence="4 5">
    <name type="scientific">Alternaria atra</name>
    <dbReference type="NCBI Taxonomy" id="119953"/>
    <lineage>
        <taxon>Eukaryota</taxon>
        <taxon>Fungi</taxon>
        <taxon>Dikarya</taxon>
        <taxon>Ascomycota</taxon>
        <taxon>Pezizomycotina</taxon>
        <taxon>Dothideomycetes</taxon>
        <taxon>Pleosporomycetidae</taxon>
        <taxon>Pleosporales</taxon>
        <taxon>Pleosporineae</taxon>
        <taxon>Pleosporaceae</taxon>
        <taxon>Alternaria</taxon>
        <taxon>Alternaria sect. Ulocladioides</taxon>
    </lineage>
</organism>
<dbReference type="EMBL" id="CAJRGZ010000017">
    <property type="protein sequence ID" value="CAG5156775.1"/>
    <property type="molecule type" value="Genomic_DNA"/>
</dbReference>
<keyword evidence="1" id="KW-0479">Metal-binding</keyword>
<dbReference type="GeneID" id="67016250"/>
<feature type="domain" description="C2H2-type" evidence="3">
    <location>
        <begin position="405"/>
        <end position="430"/>
    </location>
</feature>
<name>A0A8J2N567_9PLEO</name>
<keyword evidence="1" id="KW-0862">Zinc</keyword>
<gene>
    <name evidence="4" type="ORF">ALTATR162_LOCUS4569</name>
</gene>
<evidence type="ECO:0000256" key="1">
    <source>
        <dbReference type="PROSITE-ProRule" id="PRU00042"/>
    </source>
</evidence>
<feature type="compositionally biased region" description="Polar residues" evidence="2">
    <location>
        <begin position="456"/>
        <end position="465"/>
    </location>
</feature>
<feature type="compositionally biased region" description="Polar residues" evidence="2">
    <location>
        <begin position="57"/>
        <end position="68"/>
    </location>
</feature>
<feature type="region of interest" description="Disordered" evidence="2">
    <location>
        <begin position="441"/>
        <end position="465"/>
    </location>
</feature>
<dbReference type="Proteomes" id="UP000676310">
    <property type="component" value="Unassembled WGS sequence"/>
</dbReference>
<feature type="compositionally biased region" description="Basic residues" evidence="2">
    <location>
        <begin position="1"/>
        <end position="27"/>
    </location>
</feature>
<keyword evidence="1" id="KW-0863">Zinc-finger</keyword>
<evidence type="ECO:0000259" key="3">
    <source>
        <dbReference type="PROSITE" id="PS50157"/>
    </source>
</evidence>
<comment type="caution">
    <text evidence="4">The sequence shown here is derived from an EMBL/GenBank/DDBJ whole genome shotgun (WGS) entry which is preliminary data.</text>
</comment>
<sequence>MDPYKQHRPPSHTRGRNHRRSNCRHGKQTPLHEHFGGSEPVFEDNIFIPSGLESHETQSFQQSGTTPASGGYSADNAMSEDDPLRMWPQERESMELEQLRDHGKLAPMPNHDASNNQWNAPCPPNGWQDDRAIASEYGNAPFSITHNHLAHRRTSGVTANNIPNSSTQTANHFLRVDKAFDSRSFQSTGLTNSHPLGPPTDLDMALFDVNTQREPWSPYHTAGVYRAPDMALPSDWHDIPKTTPSATDHDESGSGYVGDVFTPLTSTDYASEHMVDSGVTERQALGTLQYTDSSQFPISFAGGPYGPPSQSFPIHIERSRALMETPSTPPGSSHWGSGGLAVPMQRISSIHSSASEASSTGAPPVHTPEMMYCDERDCRQPFTGLYRRGNLARHKRLKHGKGKPYVCEDLTCAKEFRRQDARLKHYRKYHCELAASSPFVPRSTASRPVASEQEVDLSNISSWAG</sequence>
<dbReference type="OrthoDB" id="3695726at2759"/>
<dbReference type="PROSITE" id="PS00028">
    <property type="entry name" value="ZINC_FINGER_C2H2_1"/>
    <property type="match status" value="1"/>
</dbReference>
<evidence type="ECO:0000256" key="2">
    <source>
        <dbReference type="SAM" id="MobiDB-lite"/>
    </source>
</evidence>
<dbReference type="GO" id="GO:0008270">
    <property type="term" value="F:zinc ion binding"/>
    <property type="evidence" value="ECO:0007669"/>
    <property type="project" value="UniProtKB-KW"/>
</dbReference>
<dbReference type="AlphaFoldDB" id="A0A8J2N567"/>
<evidence type="ECO:0000313" key="4">
    <source>
        <dbReference type="EMBL" id="CAG5156775.1"/>
    </source>
</evidence>
<accession>A0A8J2N567</accession>
<dbReference type="PROSITE" id="PS50157">
    <property type="entry name" value="ZINC_FINGER_C2H2_2"/>
    <property type="match status" value="1"/>
</dbReference>
<feature type="region of interest" description="Disordered" evidence="2">
    <location>
        <begin position="1"/>
        <end position="82"/>
    </location>
</feature>
<evidence type="ECO:0000313" key="5">
    <source>
        <dbReference type="Proteomes" id="UP000676310"/>
    </source>
</evidence>
<dbReference type="Gene3D" id="3.30.160.60">
    <property type="entry name" value="Classic Zinc Finger"/>
    <property type="match status" value="1"/>
</dbReference>
<proteinExistence type="predicted"/>
<dbReference type="RefSeq" id="XP_043168118.1">
    <property type="nucleotide sequence ID" value="XM_043312183.1"/>
</dbReference>
<dbReference type="InterPro" id="IPR013087">
    <property type="entry name" value="Znf_C2H2_type"/>
</dbReference>